<reference evidence="2" key="1">
    <citation type="journal article" date="2015" name="Genome Announc.">
        <title>Genome sequence of the AIDS-associated pathogen Penicillium marneffei (ATCC18224) and its near taxonomic relative Talaromyces stipitatus (ATCC10500).</title>
        <authorList>
            <person name="Nierman W.C."/>
            <person name="Fedorova-Abrams N.D."/>
            <person name="Andrianopoulos A."/>
        </authorList>
    </citation>
    <scope>NUCLEOTIDE SEQUENCE [LARGE SCALE GENOMIC DNA]</scope>
    <source>
        <strain evidence="2">ATCC 18224 / CBS 334.59 / QM 7333</strain>
    </source>
</reference>
<dbReference type="STRING" id="441960.B6QUF6"/>
<accession>B6QUF6</accession>
<organism evidence="1 2">
    <name type="scientific">Talaromyces marneffei (strain ATCC 18224 / CBS 334.59 / QM 7333)</name>
    <name type="common">Penicillium marneffei</name>
    <dbReference type="NCBI Taxonomy" id="441960"/>
    <lineage>
        <taxon>Eukaryota</taxon>
        <taxon>Fungi</taxon>
        <taxon>Dikarya</taxon>
        <taxon>Ascomycota</taxon>
        <taxon>Pezizomycotina</taxon>
        <taxon>Eurotiomycetes</taxon>
        <taxon>Eurotiomycetidae</taxon>
        <taxon>Eurotiales</taxon>
        <taxon>Trichocomaceae</taxon>
        <taxon>Talaromyces</taxon>
        <taxon>Talaromyces sect. Talaromyces</taxon>
    </lineage>
</organism>
<dbReference type="AlphaFoldDB" id="B6QUF6"/>
<name>B6QUF6_TALMQ</name>
<sequence length="185" mass="20809">MPTPSNPAMLLELDLSWKGSTTPHRHARVIHWLKRRRPNLKWSDVVALQWQKYASGGADLAYMFRANIQNENTKEIILQALISMGMTEVSQYLGVTIEVDASGIGQYADSFFALLGTYHGAGPAYLLAQHRSLFGGRVIRKVQVWSKGYSWRTDSSSGDIDFFIPAQYSLSLRCRATAKLLDEKN</sequence>
<evidence type="ECO:0000313" key="2">
    <source>
        <dbReference type="Proteomes" id="UP000001294"/>
    </source>
</evidence>
<evidence type="ECO:0000313" key="1">
    <source>
        <dbReference type="EMBL" id="EEA18612.1"/>
    </source>
</evidence>
<dbReference type="Proteomes" id="UP000001294">
    <property type="component" value="Unassembled WGS sequence"/>
</dbReference>
<dbReference type="PhylomeDB" id="B6QUF6"/>
<dbReference type="VEuPathDB" id="FungiDB:PMAA_009000"/>
<protein>
    <submittedName>
        <fullName evidence="1">Uncharacterized protein</fullName>
    </submittedName>
</protein>
<dbReference type="HOGENOM" id="CLU_1461797_0_0_1"/>
<keyword evidence="2" id="KW-1185">Reference proteome</keyword>
<gene>
    <name evidence="1" type="ORF">PMAA_009000</name>
</gene>
<dbReference type="EMBL" id="DS995906">
    <property type="protein sequence ID" value="EEA18612.1"/>
    <property type="molecule type" value="Genomic_DNA"/>
</dbReference>
<proteinExistence type="predicted"/>